<dbReference type="EMBL" id="KQ978537">
    <property type="protein sequence ID" value="KYN30261.1"/>
    <property type="molecule type" value="Genomic_DNA"/>
</dbReference>
<dbReference type="Proteomes" id="UP000078492">
    <property type="component" value="Unassembled WGS sequence"/>
</dbReference>
<evidence type="ECO:0000256" key="1">
    <source>
        <dbReference type="SAM" id="Coils"/>
    </source>
</evidence>
<organism evidence="3 4">
    <name type="scientific">Trachymyrmex cornetzi</name>
    <dbReference type="NCBI Taxonomy" id="471704"/>
    <lineage>
        <taxon>Eukaryota</taxon>
        <taxon>Metazoa</taxon>
        <taxon>Ecdysozoa</taxon>
        <taxon>Arthropoda</taxon>
        <taxon>Hexapoda</taxon>
        <taxon>Insecta</taxon>
        <taxon>Pterygota</taxon>
        <taxon>Neoptera</taxon>
        <taxon>Endopterygota</taxon>
        <taxon>Hymenoptera</taxon>
        <taxon>Apocrita</taxon>
        <taxon>Aculeata</taxon>
        <taxon>Formicoidea</taxon>
        <taxon>Formicidae</taxon>
        <taxon>Myrmicinae</taxon>
        <taxon>Trachymyrmex</taxon>
    </lineage>
</organism>
<keyword evidence="4" id="KW-1185">Reference proteome</keyword>
<evidence type="ECO:0000259" key="2">
    <source>
        <dbReference type="PROSITE" id="PS50994"/>
    </source>
</evidence>
<dbReference type="PANTHER" id="PTHR37984">
    <property type="entry name" value="PROTEIN CBG26694"/>
    <property type="match status" value="1"/>
</dbReference>
<dbReference type="PANTHER" id="PTHR37984:SF5">
    <property type="entry name" value="PROTEIN NYNRIN-LIKE"/>
    <property type="match status" value="1"/>
</dbReference>
<feature type="coiled-coil region" evidence="1">
    <location>
        <begin position="164"/>
        <end position="198"/>
    </location>
</feature>
<dbReference type="GO" id="GO:0015074">
    <property type="term" value="P:DNA integration"/>
    <property type="evidence" value="ECO:0007669"/>
    <property type="project" value="InterPro"/>
</dbReference>
<dbReference type="GO" id="GO:0003676">
    <property type="term" value="F:nucleic acid binding"/>
    <property type="evidence" value="ECO:0007669"/>
    <property type="project" value="InterPro"/>
</dbReference>
<dbReference type="InterPro" id="IPR001584">
    <property type="entry name" value="Integrase_cat-core"/>
</dbReference>
<keyword evidence="1" id="KW-0175">Coiled coil</keyword>
<dbReference type="AlphaFoldDB" id="A0A151JSY4"/>
<name>A0A151JSY4_9HYME</name>
<dbReference type="Gene3D" id="3.30.420.10">
    <property type="entry name" value="Ribonuclease H-like superfamily/Ribonuclease H"/>
    <property type="match status" value="1"/>
</dbReference>
<proteinExistence type="predicted"/>
<sequence>MILHVDHCGPIDKQRLVKQHIFLIINAFTKFTKLYAVKTTASKEVINCLLQYFAYYSKPAMIISDRGSAFTSKEFEDFITVNDIKHVKIATGSPKANGQAERVNRALIPMLSKVTDNSINNYWYKVLDEVECALNNMIHKTTGEIPSKLLFGVVQRGKITDKLREFIDNNVNNKEQSLEEIRNSAAEKIEEHQKYSKNYFDKKRKTPHEYRVGDYVMIRNFENTPGVSKKLIPPFKGPYKIIKKLRNDRYVVADVEGHQMTQRPYSGT</sequence>
<feature type="domain" description="Integrase catalytic" evidence="2">
    <location>
        <begin position="1"/>
        <end position="154"/>
    </location>
</feature>
<dbReference type="InterPro" id="IPR036397">
    <property type="entry name" value="RNaseH_sf"/>
</dbReference>
<dbReference type="InterPro" id="IPR050951">
    <property type="entry name" value="Retrovirus_Pol_polyprotein"/>
</dbReference>
<reference evidence="3 4" key="1">
    <citation type="submission" date="2015-09" db="EMBL/GenBank/DDBJ databases">
        <title>Trachymyrmex cornetzi WGS genome.</title>
        <authorList>
            <person name="Nygaard S."/>
            <person name="Hu H."/>
            <person name="Boomsma J."/>
            <person name="Zhang G."/>
        </authorList>
    </citation>
    <scope>NUCLEOTIDE SEQUENCE [LARGE SCALE GENOMIC DNA]</scope>
    <source>
        <strain evidence="3">Tcor2-1</strain>
        <tissue evidence="3">Whole body</tissue>
    </source>
</reference>
<dbReference type="SUPFAM" id="SSF53098">
    <property type="entry name" value="Ribonuclease H-like"/>
    <property type="match status" value="1"/>
</dbReference>
<dbReference type="PROSITE" id="PS50994">
    <property type="entry name" value="INTEGRASE"/>
    <property type="match status" value="1"/>
</dbReference>
<evidence type="ECO:0000313" key="3">
    <source>
        <dbReference type="EMBL" id="KYN30261.1"/>
    </source>
</evidence>
<evidence type="ECO:0000313" key="4">
    <source>
        <dbReference type="Proteomes" id="UP000078492"/>
    </source>
</evidence>
<dbReference type="Pfam" id="PF00665">
    <property type="entry name" value="rve"/>
    <property type="match status" value="1"/>
</dbReference>
<dbReference type="InterPro" id="IPR012337">
    <property type="entry name" value="RNaseH-like_sf"/>
</dbReference>
<accession>A0A151JSY4</accession>
<gene>
    <name evidence="3" type="ORF">ALC57_00278</name>
</gene>
<protein>
    <submittedName>
        <fullName evidence="3">Pro-Pol polyprotein</fullName>
    </submittedName>
</protein>
<dbReference type="STRING" id="471704.A0A151JSY4"/>